<keyword evidence="5" id="KW-0812">Transmembrane</keyword>
<evidence type="ECO:0000256" key="3">
    <source>
        <dbReference type="ARBA" id="ARBA00023180"/>
    </source>
</evidence>
<sequence length="535" mass="53771">MGSSVSPVVPRCSAKSSRPHRIFSGSGRDPTGSAAPASPARPRRRRCGGGCRLAVQPFVPSGGLLGGSPDPNGRCPGAAAGRKGGRMRRVRRLAVLATVTAMSVGTVVLSAGSPAGAVPGSRASAAGKSADFNGDGYGDLAVSANGYAVVMYGTRTGLSGSRHQVLAGDPASAGAYSLMTGGDLDGDGYDDLVVGDHGSVPATSIVWGGPEGLSGRTPLSSFPGPMVVGDFDGDGENDLVASVDVGYGRSETRLFRGPFGRDGTNVSTSVVNTGVSPGSLAAGDVNGDHVSDLLSVGRHSGSADASLVLGSKNGFGPVKDFSTKVDSGSLADVDGDGYADVVLGAGLEGYQPKGVVGGSVVVRYGGAGGVSSTRKPVRIGQDTAGVPGTGEKYDRFGYDLDTGDVDGDGYADVAIGVMQESISGVSTTGAVTVLRGSSKGLTGTGAVSWHQNTAGVPGADEPYDMFGSQVSLIDMNGDGRSELATGTDHENGTEGNLWYFRSGSKGLTTNQVVSVGPRTVGLTAKYRYFARWLAG</sequence>
<feature type="region of interest" description="Disordered" evidence="4">
    <location>
        <begin position="1"/>
        <end position="47"/>
    </location>
</feature>
<feature type="transmembrane region" description="Helical" evidence="5">
    <location>
        <begin position="93"/>
        <end position="112"/>
    </location>
</feature>
<dbReference type="InterPro" id="IPR000413">
    <property type="entry name" value="Integrin_alpha"/>
</dbReference>
<evidence type="ECO:0000256" key="5">
    <source>
        <dbReference type="SAM" id="Phobius"/>
    </source>
</evidence>
<keyword evidence="2" id="KW-0677">Repeat</keyword>
<dbReference type="Pfam" id="PF01839">
    <property type="entry name" value="FG-GAP"/>
    <property type="match status" value="3"/>
</dbReference>
<dbReference type="AlphaFoldDB" id="A0A2I0SPR2"/>
<protein>
    <submittedName>
        <fullName evidence="6">Esterase</fullName>
    </submittedName>
</protein>
<dbReference type="InterPro" id="IPR013517">
    <property type="entry name" value="FG-GAP"/>
</dbReference>
<keyword evidence="5" id="KW-1133">Transmembrane helix</keyword>
<dbReference type="Gene3D" id="2.130.10.130">
    <property type="entry name" value="Integrin alpha, N-terminal"/>
    <property type="match status" value="3"/>
</dbReference>
<evidence type="ECO:0000256" key="4">
    <source>
        <dbReference type="SAM" id="MobiDB-lite"/>
    </source>
</evidence>
<reference evidence="6 7" key="1">
    <citation type="submission" date="2017-12" db="EMBL/GenBank/DDBJ databases">
        <title>Streptomyces populusis sp. nov., a novel endophytic actinobacterium isolated from stems of Populus adenopoda Maxim.</title>
        <authorList>
            <person name="Wang Z."/>
        </authorList>
    </citation>
    <scope>NUCLEOTIDE SEQUENCE [LARGE SCALE GENOMIC DNA]</scope>
    <source>
        <strain evidence="6 7">A249</strain>
    </source>
</reference>
<keyword evidence="5" id="KW-0472">Membrane</keyword>
<evidence type="ECO:0000256" key="2">
    <source>
        <dbReference type="ARBA" id="ARBA00022737"/>
    </source>
</evidence>
<dbReference type="GO" id="GO:0007155">
    <property type="term" value="P:cell adhesion"/>
    <property type="evidence" value="ECO:0007669"/>
    <property type="project" value="InterPro"/>
</dbReference>
<dbReference type="Proteomes" id="UP000236178">
    <property type="component" value="Unassembled WGS sequence"/>
</dbReference>
<dbReference type="SMART" id="SM00191">
    <property type="entry name" value="Int_alpha"/>
    <property type="match status" value="5"/>
</dbReference>
<accession>A0A2I0SPR2</accession>
<dbReference type="GO" id="GO:0008305">
    <property type="term" value="C:integrin complex"/>
    <property type="evidence" value="ECO:0007669"/>
    <property type="project" value="InterPro"/>
</dbReference>
<gene>
    <name evidence="6" type="ORF">CW362_16800</name>
</gene>
<keyword evidence="3" id="KW-0325">Glycoprotein</keyword>
<dbReference type="PANTHER" id="PTHR46580">
    <property type="entry name" value="SENSOR KINASE-RELATED"/>
    <property type="match status" value="1"/>
</dbReference>
<evidence type="ECO:0000313" key="6">
    <source>
        <dbReference type="EMBL" id="PKT71909.1"/>
    </source>
</evidence>
<dbReference type="PANTHER" id="PTHR46580:SF4">
    <property type="entry name" value="ATP_GTP-BINDING PROTEIN"/>
    <property type="match status" value="1"/>
</dbReference>
<organism evidence="6 7">
    <name type="scientific">Streptomyces populi</name>
    <dbReference type="NCBI Taxonomy" id="2058924"/>
    <lineage>
        <taxon>Bacteria</taxon>
        <taxon>Bacillati</taxon>
        <taxon>Actinomycetota</taxon>
        <taxon>Actinomycetes</taxon>
        <taxon>Kitasatosporales</taxon>
        <taxon>Streptomycetaceae</taxon>
        <taxon>Streptomyces</taxon>
    </lineage>
</organism>
<proteinExistence type="predicted"/>
<keyword evidence="7" id="KW-1185">Reference proteome</keyword>
<dbReference type="PRINTS" id="PR01185">
    <property type="entry name" value="INTEGRINA"/>
</dbReference>
<keyword evidence="1" id="KW-0732">Signal</keyword>
<dbReference type="EMBL" id="PJOS01000028">
    <property type="protein sequence ID" value="PKT71909.1"/>
    <property type="molecule type" value="Genomic_DNA"/>
</dbReference>
<feature type="region of interest" description="Disordered" evidence="4">
    <location>
        <begin position="62"/>
        <end position="84"/>
    </location>
</feature>
<evidence type="ECO:0000313" key="7">
    <source>
        <dbReference type="Proteomes" id="UP000236178"/>
    </source>
</evidence>
<name>A0A2I0SPR2_9ACTN</name>
<dbReference type="Pfam" id="PF13517">
    <property type="entry name" value="FG-GAP_3"/>
    <property type="match status" value="2"/>
</dbReference>
<evidence type="ECO:0000256" key="1">
    <source>
        <dbReference type="ARBA" id="ARBA00022729"/>
    </source>
</evidence>
<dbReference type="InterPro" id="IPR013519">
    <property type="entry name" value="Int_alpha_beta-p"/>
</dbReference>
<dbReference type="OrthoDB" id="344301at2"/>
<dbReference type="PROSITE" id="PS51470">
    <property type="entry name" value="FG_GAP"/>
    <property type="match status" value="1"/>
</dbReference>
<dbReference type="SUPFAM" id="SSF69318">
    <property type="entry name" value="Integrin alpha N-terminal domain"/>
    <property type="match status" value="3"/>
</dbReference>
<dbReference type="InterPro" id="IPR028994">
    <property type="entry name" value="Integrin_alpha_N"/>
</dbReference>
<comment type="caution">
    <text evidence="6">The sequence shown here is derived from an EMBL/GenBank/DDBJ whole genome shotgun (WGS) entry which is preliminary data.</text>
</comment>